<proteinExistence type="predicted"/>
<dbReference type="GO" id="GO:0003677">
    <property type="term" value="F:DNA binding"/>
    <property type="evidence" value="ECO:0007669"/>
    <property type="project" value="InterPro"/>
</dbReference>
<protein>
    <recommendedName>
        <fullName evidence="7">HTH myb-type domain-containing protein</fullName>
    </recommendedName>
</protein>
<evidence type="ECO:0008006" key="7">
    <source>
        <dbReference type="Google" id="ProtNLM"/>
    </source>
</evidence>
<reference evidence="6" key="1">
    <citation type="journal article" date="2013" name="Nature">
        <title>Pan genome of the phytoplankton Emiliania underpins its global distribution.</title>
        <authorList>
            <person name="Read B.A."/>
            <person name="Kegel J."/>
            <person name="Klute M.J."/>
            <person name="Kuo A."/>
            <person name="Lefebvre S.C."/>
            <person name="Maumus F."/>
            <person name="Mayer C."/>
            <person name="Miller J."/>
            <person name="Monier A."/>
            <person name="Salamov A."/>
            <person name="Young J."/>
            <person name="Aguilar M."/>
            <person name="Claverie J.M."/>
            <person name="Frickenhaus S."/>
            <person name="Gonzalez K."/>
            <person name="Herman E.K."/>
            <person name="Lin Y.C."/>
            <person name="Napier J."/>
            <person name="Ogata H."/>
            <person name="Sarno A.F."/>
            <person name="Shmutz J."/>
            <person name="Schroeder D."/>
            <person name="de Vargas C."/>
            <person name="Verret F."/>
            <person name="von Dassow P."/>
            <person name="Valentin K."/>
            <person name="Van de Peer Y."/>
            <person name="Wheeler G."/>
            <person name="Dacks J.B."/>
            <person name="Delwiche C.F."/>
            <person name="Dyhrman S.T."/>
            <person name="Glockner G."/>
            <person name="John U."/>
            <person name="Richards T."/>
            <person name="Worden A.Z."/>
            <person name="Zhang X."/>
            <person name="Grigoriev I.V."/>
            <person name="Allen A.E."/>
            <person name="Bidle K."/>
            <person name="Borodovsky M."/>
            <person name="Bowler C."/>
            <person name="Brownlee C."/>
            <person name="Cock J.M."/>
            <person name="Elias M."/>
            <person name="Gladyshev V.N."/>
            <person name="Groth M."/>
            <person name="Guda C."/>
            <person name="Hadaegh A."/>
            <person name="Iglesias-Rodriguez M.D."/>
            <person name="Jenkins J."/>
            <person name="Jones B.M."/>
            <person name="Lawson T."/>
            <person name="Leese F."/>
            <person name="Lindquist E."/>
            <person name="Lobanov A."/>
            <person name="Lomsadze A."/>
            <person name="Malik S.B."/>
            <person name="Marsh M.E."/>
            <person name="Mackinder L."/>
            <person name="Mock T."/>
            <person name="Mueller-Roeber B."/>
            <person name="Pagarete A."/>
            <person name="Parker M."/>
            <person name="Probert I."/>
            <person name="Quesneville H."/>
            <person name="Raines C."/>
            <person name="Rensing S.A."/>
            <person name="Riano-Pachon D.M."/>
            <person name="Richier S."/>
            <person name="Rokitta S."/>
            <person name="Shiraiwa Y."/>
            <person name="Soanes D.M."/>
            <person name="van der Giezen M."/>
            <person name="Wahlund T.M."/>
            <person name="Williams B."/>
            <person name="Wilson W."/>
            <person name="Wolfe G."/>
            <person name="Wurch L.L."/>
        </authorList>
    </citation>
    <scope>NUCLEOTIDE SEQUENCE</scope>
</reference>
<dbReference type="FunFam" id="1.10.10.60:FF:000007">
    <property type="entry name" value="Two-component response regulator"/>
    <property type="match status" value="1"/>
</dbReference>
<dbReference type="RefSeq" id="XP_005791739.1">
    <property type="nucleotide sequence ID" value="XM_005791682.1"/>
</dbReference>
<feature type="region of interest" description="Disordered" evidence="4">
    <location>
        <begin position="1"/>
        <end position="61"/>
    </location>
</feature>
<evidence type="ECO:0000313" key="6">
    <source>
        <dbReference type="Proteomes" id="UP000013827"/>
    </source>
</evidence>
<evidence type="ECO:0000313" key="5">
    <source>
        <dbReference type="EnsemblProtists" id="EOD39310"/>
    </source>
</evidence>
<dbReference type="PANTHER" id="PTHR31442:SF29">
    <property type="entry name" value="HOMEODOMAIN-LIKE SUPERFAMILY PROTEIN"/>
    <property type="match status" value="1"/>
</dbReference>
<dbReference type="Gene3D" id="1.10.10.60">
    <property type="entry name" value="Homeodomain-like"/>
    <property type="match status" value="1"/>
</dbReference>
<evidence type="ECO:0000256" key="2">
    <source>
        <dbReference type="ARBA" id="ARBA00023163"/>
    </source>
</evidence>
<dbReference type="Proteomes" id="UP000013827">
    <property type="component" value="Unassembled WGS sequence"/>
</dbReference>
<keyword evidence="1" id="KW-0805">Transcription regulation</keyword>
<dbReference type="GeneID" id="17284581"/>
<dbReference type="HOGENOM" id="CLU_1463833_0_0_1"/>
<dbReference type="GO" id="GO:0005634">
    <property type="term" value="C:nucleus"/>
    <property type="evidence" value="ECO:0007669"/>
    <property type="project" value="TreeGrafter"/>
</dbReference>
<dbReference type="InterPro" id="IPR009057">
    <property type="entry name" value="Homeodomain-like_sf"/>
</dbReference>
<keyword evidence="3" id="KW-0539">Nucleus</keyword>
<dbReference type="AlphaFoldDB" id="A0A0D3KU75"/>
<dbReference type="SUPFAM" id="SSF46689">
    <property type="entry name" value="Homeodomain-like"/>
    <property type="match status" value="1"/>
</dbReference>
<dbReference type="eggNOG" id="ENOG502RIEW">
    <property type="taxonomic scope" value="Eukaryota"/>
</dbReference>
<organism evidence="5 6">
    <name type="scientific">Emiliania huxleyi (strain CCMP1516)</name>
    <dbReference type="NCBI Taxonomy" id="280463"/>
    <lineage>
        <taxon>Eukaryota</taxon>
        <taxon>Haptista</taxon>
        <taxon>Haptophyta</taxon>
        <taxon>Prymnesiophyceae</taxon>
        <taxon>Isochrysidales</taxon>
        <taxon>Noelaerhabdaceae</taxon>
        <taxon>Emiliania</taxon>
    </lineage>
</organism>
<evidence type="ECO:0000256" key="3">
    <source>
        <dbReference type="ARBA" id="ARBA00023242"/>
    </source>
</evidence>
<dbReference type="KEGG" id="ehx:EMIHUDRAFT_122051"/>
<keyword evidence="6" id="KW-1185">Reference proteome</keyword>
<dbReference type="EnsemblProtists" id="EOD39310">
    <property type="protein sequence ID" value="EOD39310"/>
    <property type="gene ID" value="EMIHUDRAFT_122051"/>
</dbReference>
<dbReference type="PaxDb" id="2903-EOD39310"/>
<name>A0A0D3KU75_EMIH1</name>
<keyword evidence="2" id="KW-0804">Transcription</keyword>
<dbReference type="STRING" id="2903.R1FJU3"/>
<sequence length="185" mass="19410">MAMRPRRPRKVADGSGEPAARGKQQHSRSGAGESRGGGGEESDGEGGAPEAGEPAEKKARFVWTPEMHLRFERAVHKLGVPHAKPQAIRQLMGCEGEEYAPTRQNIKSHLQKYRQSRQNSSHAADGPTWGGAFLGLAASGLGASQAGALQGLASPLGQSQPIDVPEVSSQLEVFGGFDGMDSSVG</sequence>
<accession>A0A0D3KU75</accession>
<feature type="compositionally biased region" description="Gly residues" evidence="4">
    <location>
        <begin position="33"/>
        <end position="49"/>
    </location>
</feature>
<evidence type="ECO:0000256" key="1">
    <source>
        <dbReference type="ARBA" id="ARBA00023015"/>
    </source>
</evidence>
<dbReference type="GO" id="GO:0003700">
    <property type="term" value="F:DNA-binding transcription factor activity"/>
    <property type="evidence" value="ECO:0007669"/>
    <property type="project" value="InterPro"/>
</dbReference>
<dbReference type="InterPro" id="IPR006447">
    <property type="entry name" value="Myb_dom_plants"/>
</dbReference>
<evidence type="ECO:0000256" key="4">
    <source>
        <dbReference type="SAM" id="MobiDB-lite"/>
    </source>
</evidence>
<reference evidence="5" key="2">
    <citation type="submission" date="2024-10" db="UniProtKB">
        <authorList>
            <consortium name="EnsemblProtists"/>
        </authorList>
    </citation>
    <scope>IDENTIFICATION</scope>
</reference>
<dbReference type="PANTHER" id="PTHR31442">
    <property type="entry name" value="HOMEODOMAIN-LIKE SUPERFAMILY PROTEIN-RELATED"/>
    <property type="match status" value="1"/>
</dbReference>
<dbReference type="NCBIfam" id="TIGR01557">
    <property type="entry name" value="myb_SHAQKYF"/>
    <property type="match status" value="1"/>
</dbReference>
<dbReference type="InterPro" id="IPR044841">
    <property type="entry name" value="LUX/BOA-like"/>
</dbReference>